<accession>A0A9D5CME5</accession>
<dbReference type="Proteomes" id="UP001085076">
    <property type="component" value="Miscellaneous, Linkage group lg04"/>
</dbReference>
<dbReference type="AlphaFoldDB" id="A0A9D5CME5"/>
<organism evidence="1 2">
    <name type="scientific">Dioscorea zingiberensis</name>
    <dbReference type="NCBI Taxonomy" id="325984"/>
    <lineage>
        <taxon>Eukaryota</taxon>
        <taxon>Viridiplantae</taxon>
        <taxon>Streptophyta</taxon>
        <taxon>Embryophyta</taxon>
        <taxon>Tracheophyta</taxon>
        <taxon>Spermatophyta</taxon>
        <taxon>Magnoliopsida</taxon>
        <taxon>Liliopsida</taxon>
        <taxon>Dioscoreales</taxon>
        <taxon>Dioscoreaceae</taxon>
        <taxon>Dioscorea</taxon>
    </lineage>
</organism>
<comment type="caution">
    <text evidence="1">The sequence shown here is derived from an EMBL/GenBank/DDBJ whole genome shotgun (WGS) entry which is preliminary data.</text>
</comment>
<sequence length="138" mass="15340">MSRKPVSSSLLGIVSNKEMGALLGHEESQEGEEALNGKGKGHVLELGMVSNDECRIFEINAQNDFITNSRDAEHGKQVETVMSKQPILSLNEEEVNVADPDNVEEEIDSMWKIELDLEGDMENSDMVDTYLIKDGRES</sequence>
<gene>
    <name evidence="1" type="ORF">J5N97_017003</name>
</gene>
<keyword evidence="2" id="KW-1185">Reference proteome</keyword>
<dbReference type="EMBL" id="JAGGNH010000004">
    <property type="protein sequence ID" value="KAJ0975038.1"/>
    <property type="molecule type" value="Genomic_DNA"/>
</dbReference>
<reference evidence="1" key="1">
    <citation type="submission" date="2021-03" db="EMBL/GenBank/DDBJ databases">
        <authorList>
            <person name="Li Z."/>
            <person name="Yang C."/>
        </authorList>
    </citation>
    <scope>NUCLEOTIDE SEQUENCE</scope>
    <source>
        <strain evidence="1">Dzin_1.0</strain>
        <tissue evidence="1">Leaf</tissue>
    </source>
</reference>
<proteinExistence type="predicted"/>
<evidence type="ECO:0000313" key="1">
    <source>
        <dbReference type="EMBL" id="KAJ0975038.1"/>
    </source>
</evidence>
<name>A0A9D5CME5_9LILI</name>
<reference evidence="1" key="2">
    <citation type="journal article" date="2022" name="Hortic Res">
        <title>The genome of Dioscorea zingiberensis sheds light on the biosynthesis, origin and evolution of the medicinally important diosgenin saponins.</title>
        <authorList>
            <person name="Li Y."/>
            <person name="Tan C."/>
            <person name="Li Z."/>
            <person name="Guo J."/>
            <person name="Li S."/>
            <person name="Chen X."/>
            <person name="Wang C."/>
            <person name="Dai X."/>
            <person name="Yang H."/>
            <person name="Song W."/>
            <person name="Hou L."/>
            <person name="Xu J."/>
            <person name="Tong Z."/>
            <person name="Xu A."/>
            <person name="Yuan X."/>
            <person name="Wang W."/>
            <person name="Yang Q."/>
            <person name="Chen L."/>
            <person name="Sun Z."/>
            <person name="Wang K."/>
            <person name="Pan B."/>
            <person name="Chen J."/>
            <person name="Bao Y."/>
            <person name="Liu F."/>
            <person name="Qi X."/>
            <person name="Gang D.R."/>
            <person name="Wen J."/>
            <person name="Li J."/>
        </authorList>
    </citation>
    <scope>NUCLEOTIDE SEQUENCE</scope>
    <source>
        <strain evidence="1">Dzin_1.0</strain>
    </source>
</reference>
<protein>
    <submittedName>
        <fullName evidence="1">Uncharacterized protein</fullName>
    </submittedName>
</protein>
<evidence type="ECO:0000313" key="2">
    <source>
        <dbReference type="Proteomes" id="UP001085076"/>
    </source>
</evidence>